<evidence type="ECO:0000313" key="3">
    <source>
        <dbReference type="Proteomes" id="UP000247498"/>
    </source>
</evidence>
<dbReference type="InParanoid" id="A0A2V0NX87"/>
<protein>
    <submittedName>
        <fullName evidence="2">Uncharacterized protein</fullName>
    </submittedName>
</protein>
<evidence type="ECO:0000313" key="2">
    <source>
        <dbReference type="EMBL" id="GBF91292.1"/>
    </source>
</evidence>
<feature type="region of interest" description="Disordered" evidence="1">
    <location>
        <begin position="22"/>
        <end position="45"/>
    </location>
</feature>
<feature type="compositionally biased region" description="Gly residues" evidence="1">
    <location>
        <begin position="69"/>
        <end position="93"/>
    </location>
</feature>
<dbReference type="Proteomes" id="UP000247498">
    <property type="component" value="Unassembled WGS sequence"/>
</dbReference>
<dbReference type="EMBL" id="BDRX01000023">
    <property type="protein sequence ID" value="GBF91292.1"/>
    <property type="molecule type" value="Genomic_DNA"/>
</dbReference>
<feature type="region of interest" description="Disordered" evidence="1">
    <location>
        <begin position="60"/>
        <end position="102"/>
    </location>
</feature>
<evidence type="ECO:0000256" key="1">
    <source>
        <dbReference type="SAM" id="MobiDB-lite"/>
    </source>
</evidence>
<comment type="caution">
    <text evidence="2">The sequence shown here is derived from an EMBL/GenBank/DDBJ whole genome shotgun (WGS) entry which is preliminary data.</text>
</comment>
<sequence>MASCCVAAAPEDLLVKLSLLGTPQKPAALQQTPNPRETTKKRRRAPLLCVVIPNAVTDDSLAEGTIKRSGGGGGGGGGGGSGSSEHGFGGRSGCNGTAPPPAALERLAAGCEEAARPAKRVAVRRGRMAWD</sequence>
<name>A0A2V0NX87_9CHLO</name>
<reference evidence="2 3" key="1">
    <citation type="journal article" date="2018" name="Sci. Rep.">
        <title>Raphidocelis subcapitata (=Pseudokirchneriella subcapitata) provides an insight into genome evolution and environmental adaptations in the Sphaeropleales.</title>
        <authorList>
            <person name="Suzuki S."/>
            <person name="Yamaguchi H."/>
            <person name="Nakajima N."/>
            <person name="Kawachi M."/>
        </authorList>
    </citation>
    <scope>NUCLEOTIDE SEQUENCE [LARGE SCALE GENOMIC DNA]</scope>
    <source>
        <strain evidence="2 3">NIES-35</strain>
    </source>
</reference>
<accession>A0A2V0NX87</accession>
<dbReference type="AlphaFoldDB" id="A0A2V0NX87"/>
<gene>
    <name evidence="2" type="ORF">Rsub_03612</name>
</gene>
<organism evidence="2 3">
    <name type="scientific">Raphidocelis subcapitata</name>
    <dbReference type="NCBI Taxonomy" id="307507"/>
    <lineage>
        <taxon>Eukaryota</taxon>
        <taxon>Viridiplantae</taxon>
        <taxon>Chlorophyta</taxon>
        <taxon>core chlorophytes</taxon>
        <taxon>Chlorophyceae</taxon>
        <taxon>CS clade</taxon>
        <taxon>Sphaeropleales</taxon>
        <taxon>Selenastraceae</taxon>
        <taxon>Raphidocelis</taxon>
    </lineage>
</organism>
<keyword evidence="3" id="KW-1185">Reference proteome</keyword>
<proteinExistence type="predicted"/>